<organism evidence="6 7">
    <name type="scientific">Miniimonas arenae</name>
    <dbReference type="NCBI Taxonomy" id="676201"/>
    <lineage>
        <taxon>Bacteria</taxon>
        <taxon>Bacillati</taxon>
        <taxon>Actinomycetota</taxon>
        <taxon>Actinomycetes</taxon>
        <taxon>Micrococcales</taxon>
        <taxon>Beutenbergiaceae</taxon>
        <taxon>Miniimonas</taxon>
    </lineage>
</organism>
<dbReference type="InterPro" id="IPR000843">
    <property type="entry name" value="HTH_LacI"/>
</dbReference>
<sequence length="354" mass="36998">MADVARLAGVSHQTVSRVLNNHPSVRPATRERVLAAMDDLSYRPNRLARALVTARSGLLGVVTSGSAKFGPMSTLMAIEETARAAGYSVHVTAVRPGEDDLPAAVARALGDFDSQAVEAVVVIAPRIRVVEALADITSRAPLLLVAAGVEPSDRYVAVGADQAAGARSALRHLVDLGHERIALLTGPPDWLDARERERGWHEELAAAGLQPAHVWAGDWSAEAGYRVGQEIASSASRPTAVAVANDQMALGLLRALGEAGIDVPGDISVTGFDDIEGTDYFRPPLTTVRQDFTELAQAAMTELLGAIEADRRAGDEPAREPAAGEGAEDGAGDRGAAAVVPELVVRASTAPPTR</sequence>
<dbReference type="GO" id="GO:0003700">
    <property type="term" value="F:DNA-binding transcription factor activity"/>
    <property type="evidence" value="ECO:0007669"/>
    <property type="project" value="TreeGrafter"/>
</dbReference>
<protein>
    <submittedName>
        <fullName evidence="6">LacI family transcriptional regulator</fullName>
    </submittedName>
</protein>
<dbReference type="AlphaFoldDB" id="A0A5C5B8L9"/>
<feature type="domain" description="HTH lacI-type" evidence="5">
    <location>
        <begin position="1"/>
        <end position="53"/>
    </location>
</feature>
<dbReference type="Gene3D" id="1.10.260.40">
    <property type="entry name" value="lambda repressor-like DNA-binding domains"/>
    <property type="match status" value="1"/>
</dbReference>
<feature type="region of interest" description="Disordered" evidence="4">
    <location>
        <begin position="310"/>
        <end position="354"/>
    </location>
</feature>
<dbReference type="EMBL" id="VENP01000101">
    <property type="protein sequence ID" value="TNU72834.1"/>
    <property type="molecule type" value="Genomic_DNA"/>
</dbReference>
<accession>A0A5C5B8L9</accession>
<evidence type="ECO:0000259" key="5">
    <source>
        <dbReference type="PROSITE" id="PS50932"/>
    </source>
</evidence>
<evidence type="ECO:0000256" key="3">
    <source>
        <dbReference type="ARBA" id="ARBA00023163"/>
    </source>
</evidence>
<keyword evidence="2" id="KW-0238">DNA-binding</keyword>
<dbReference type="Gene3D" id="3.40.50.2300">
    <property type="match status" value="2"/>
</dbReference>
<comment type="caution">
    <text evidence="6">The sequence shown here is derived from an EMBL/GenBank/DDBJ whole genome shotgun (WGS) entry which is preliminary data.</text>
</comment>
<dbReference type="PROSITE" id="PS00356">
    <property type="entry name" value="HTH_LACI_1"/>
    <property type="match status" value="1"/>
</dbReference>
<dbReference type="GO" id="GO:0000976">
    <property type="term" value="F:transcription cis-regulatory region binding"/>
    <property type="evidence" value="ECO:0007669"/>
    <property type="project" value="TreeGrafter"/>
</dbReference>
<dbReference type="SUPFAM" id="SSF53822">
    <property type="entry name" value="Periplasmic binding protein-like I"/>
    <property type="match status" value="1"/>
</dbReference>
<keyword evidence="1" id="KW-0805">Transcription regulation</keyword>
<evidence type="ECO:0000256" key="4">
    <source>
        <dbReference type="SAM" id="MobiDB-lite"/>
    </source>
</evidence>
<dbReference type="PANTHER" id="PTHR30146">
    <property type="entry name" value="LACI-RELATED TRANSCRIPTIONAL REPRESSOR"/>
    <property type="match status" value="1"/>
</dbReference>
<dbReference type="Proteomes" id="UP000313849">
    <property type="component" value="Unassembled WGS sequence"/>
</dbReference>
<evidence type="ECO:0000256" key="1">
    <source>
        <dbReference type="ARBA" id="ARBA00023015"/>
    </source>
</evidence>
<dbReference type="RefSeq" id="WP_139987927.1">
    <property type="nucleotide sequence ID" value="NZ_DAMDJA010000032.1"/>
</dbReference>
<dbReference type="CDD" id="cd01392">
    <property type="entry name" value="HTH_LacI"/>
    <property type="match status" value="1"/>
</dbReference>
<dbReference type="InterPro" id="IPR046335">
    <property type="entry name" value="LacI/GalR-like_sensor"/>
</dbReference>
<dbReference type="SUPFAM" id="SSF47413">
    <property type="entry name" value="lambda repressor-like DNA-binding domains"/>
    <property type="match status" value="1"/>
</dbReference>
<dbReference type="Pfam" id="PF13377">
    <property type="entry name" value="Peripla_BP_3"/>
    <property type="match status" value="1"/>
</dbReference>
<dbReference type="Pfam" id="PF00356">
    <property type="entry name" value="LacI"/>
    <property type="match status" value="1"/>
</dbReference>
<evidence type="ECO:0000313" key="6">
    <source>
        <dbReference type="EMBL" id="TNU72834.1"/>
    </source>
</evidence>
<dbReference type="PANTHER" id="PTHR30146:SF109">
    <property type="entry name" value="HTH-TYPE TRANSCRIPTIONAL REGULATOR GALS"/>
    <property type="match status" value="1"/>
</dbReference>
<evidence type="ECO:0000313" key="7">
    <source>
        <dbReference type="Proteomes" id="UP000313849"/>
    </source>
</evidence>
<dbReference type="InterPro" id="IPR010982">
    <property type="entry name" value="Lambda_DNA-bd_dom_sf"/>
</dbReference>
<dbReference type="SMART" id="SM00354">
    <property type="entry name" value="HTH_LACI"/>
    <property type="match status" value="1"/>
</dbReference>
<name>A0A5C5B8L9_9MICO</name>
<reference evidence="6 7" key="1">
    <citation type="submission" date="2019-06" db="EMBL/GenBank/DDBJ databases">
        <title>Draft genome sequence of Miniimonas arenae KCTC 19750T isolated from sea sand.</title>
        <authorList>
            <person name="Park S.-J."/>
        </authorList>
    </citation>
    <scope>NUCLEOTIDE SEQUENCE [LARGE SCALE GENOMIC DNA]</scope>
    <source>
        <strain evidence="6 7">KCTC 19750</strain>
    </source>
</reference>
<evidence type="ECO:0000256" key="2">
    <source>
        <dbReference type="ARBA" id="ARBA00023125"/>
    </source>
</evidence>
<gene>
    <name evidence="6" type="ORF">FH969_14655</name>
</gene>
<proteinExistence type="predicted"/>
<keyword evidence="3" id="KW-0804">Transcription</keyword>
<feature type="compositionally biased region" description="Basic and acidic residues" evidence="4">
    <location>
        <begin position="310"/>
        <end position="319"/>
    </location>
</feature>
<dbReference type="InterPro" id="IPR028082">
    <property type="entry name" value="Peripla_BP_I"/>
</dbReference>
<dbReference type="CDD" id="cd01574">
    <property type="entry name" value="PBP1_LacI"/>
    <property type="match status" value="1"/>
</dbReference>
<keyword evidence="7" id="KW-1185">Reference proteome</keyword>
<dbReference type="OrthoDB" id="9785139at2"/>
<dbReference type="PROSITE" id="PS50932">
    <property type="entry name" value="HTH_LACI_2"/>
    <property type="match status" value="1"/>
</dbReference>